<keyword evidence="3" id="KW-1133">Transmembrane helix</keyword>
<protein>
    <submittedName>
        <fullName evidence="4">DUF881 domain-containing protein</fullName>
    </submittedName>
</protein>
<gene>
    <name evidence="4" type="ORF">GB881_06665</name>
</gene>
<evidence type="ECO:0000256" key="3">
    <source>
        <dbReference type="SAM" id="Phobius"/>
    </source>
</evidence>
<accession>A0A6N7EE91</accession>
<dbReference type="Pfam" id="PF05949">
    <property type="entry name" value="DUF881"/>
    <property type="match status" value="1"/>
</dbReference>
<dbReference type="PANTHER" id="PTHR37313">
    <property type="entry name" value="UPF0749 PROTEIN RV1825"/>
    <property type="match status" value="1"/>
</dbReference>
<dbReference type="InterPro" id="IPR010273">
    <property type="entry name" value="DUF881"/>
</dbReference>
<reference evidence="4 5" key="1">
    <citation type="submission" date="2019-10" db="EMBL/GenBank/DDBJ databases">
        <title>Georgenia wutianyii sp. nov. and Georgenia yuyongxinii sp. nov. isolated from plateau pika (Ochotona curzoniae) in the Qinghai-Tibet plateau of China.</title>
        <authorList>
            <person name="Tian Z."/>
        </authorList>
    </citation>
    <scope>NUCLEOTIDE SEQUENCE [LARGE SCALE GENOMIC DNA]</scope>
    <source>
        <strain evidence="4 5">JCM 19765</strain>
    </source>
</reference>
<dbReference type="OrthoDB" id="3218134at2"/>
<evidence type="ECO:0000256" key="2">
    <source>
        <dbReference type="SAM" id="MobiDB-lite"/>
    </source>
</evidence>
<evidence type="ECO:0000313" key="4">
    <source>
        <dbReference type="EMBL" id="MPV36742.1"/>
    </source>
</evidence>
<organism evidence="4 5">
    <name type="scientific">Georgenia subflava</name>
    <dbReference type="NCBI Taxonomy" id="1622177"/>
    <lineage>
        <taxon>Bacteria</taxon>
        <taxon>Bacillati</taxon>
        <taxon>Actinomycetota</taxon>
        <taxon>Actinomycetes</taxon>
        <taxon>Micrococcales</taxon>
        <taxon>Bogoriellaceae</taxon>
        <taxon>Georgenia</taxon>
    </lineage>
</organism>
<feature type="transmembrane region" description="Helical" evidence="3">
    <location>
        <begin position="31"/>
        <end position="52"/>
    </location>
</feature>
<dbReference type="PANTHER" id="PTHR37313:SF1">
    <property type="entry name" value="UPF0749 PROTEIN RV1823"/>
    <property type="match status" value="1"/>
</dbReference>
<feature type="region of interest" description="Disordered" evidence="2">
    <location>
        <begin position="261"/>
        <end position="299"/>
    </location>
</feature>
<comment type="similarity">
    <text evidence="1">Belongs to the UPF0749 family.</text>
</comment>
<dbReference type="Proteomes" id="UP000437709">
    <property type="component" value="Unassembled WGS sequence"/>
</dbReference>
<keyword evidence="3" id="KW-0472">Membrane</keyword>
<dbReference type="EMBL" id="WHPC01000018">
    <property type="protein sequence ID" value="MPV36742.1"/>
    <property type="molecule type" value="Genomic_DNA"/>
</dbReference>
<evidence type="ECO:0000313" key="5">
    <source>
        <dbReference type="Proteomes" id="UP000437709"/>
    </source>
</evidence>
<dbReference type="Gene3D" id="3.30.70.1880">
    <property type="entry name" value="Protein of unknown function DUF881"/>
    <property type="match status" value="1"/>
</dbReference>
<sequence length="299" mass="31615">MSLLREMQEHPLDVGYAGVARNRPRPVRSLAWWRQGVVVLACAAMALGGVWATRELRAPQEGVLPARALLVEEIEDRSATGDRLAATNAEILAETERLRSEALAGQDAKYQENVRRLGVASGNTRVTGPGLVIELADSAAAQAGQPDTDDERVHDVDLQVLVNSLWSAGAEAIAVDGHRLSSTSAIRTAGQAIFVNLDPVLSPYVIEVIGDPAQMQTDLTRTPASTHLGVLRTAYDITVEISTSDELELAALPTGNLRFAEPLEEAPDGEDVARAPADVSGSGQNAAAGRGSADDTEVS</sequence>
<comment type="caution">
    <text evidence="4">The sequence shown here is derived from an EMBL/GenBank/DDBJ whole genome shotgun (WGS) entry which is preliminary data.</text>
</comment>
<keyword evidence="5" id="KW-1185">Reference proteome</keyword>
<evidence type="ECO:0000256" key="1">
    <source>
        <dbReference type="ARBA" id="ARBA00009108"/>
    </source>
</evidence>
<name>A0A6N7EE91_9MICO</name>
<proteinExistence type="inferred from homology"/>
<dbReference type="RefSeq" id="WP_152195306.1">
    <property type="nucleotide sequence ID" value="NZ_VUKD01000003.1"/>
</dbReference>
<dbReference type="GO" id="GO:0005886">
    <property type="term" value="C:plasma membrane"/>
    <property type="evidence" value="ECO:0007669"/>
    <property type="project" value="TreeGrafter"/>
</dbReference>
<dbReference type="AlphaFoldDB" id="A0A6N7EE91"/>
<keyword evidence="3" id="KW-0812">Transmembrane</keyword>